<organism evidence="2 3">
    <name type="scientific">Virgibacillus natechei</name>
    <dbReference type="NCBI Taxonomy" id="1216297"/>
    <lineage>
        <taxon>Bacteria</taxon>
        <taxon>Bacillati</taxon>
        <taxon>Bacillota</taxon>
        <taxon>Bacilli</taxon>
        <taxon>Bacillales</taxon>
        <taxon>Bacillaceae</taxon>
        <taxon>Virgibacillus</taxon>
    </lineage>
</organism>
<evidence type="ECO:0000313" key="3">
    <source>
        <dbReference type="Proteomes" id="UP001519345"/>
    </source>
</evidence>
<keyword evidence="3" id="KW-1185">Reference proteome</keyword>
<evidence type="ECO:0000259" key="1">
    <source>
        <dbReference type="Pfam" id="PF22790"/>
    </source>
</evidence>
<name>A0ABS4IEN1_9BACI</name>
<proteinExistence type="predicted"/>
<gene>
    <name evidence="2" type="ORF">J2Z83_001504</name>
</gene>
<dbReference type="EMBL" id="JAGGKX010000006">
    <property type="protein sequence ID" value="MBP1969400.1"/>
    <property type="molecule type" value="Genomic_DNA"/>
</dbReference>
<comment type="caution">
    <text evidence="2">The sequence shown here is derived from an EMBL/GenBank/DDBJ whole genome shotgun (WGS) entry which is preliminary data.</text>
</comment>
<dbReference type="InterPro" id="IPR054467">
    <property type="entry name" value="YkoP-like_dom"/>
</dbReference>
<protein>
    <recommendedName>
        <fullName evidence="1">YkoP-like domain-containing protein</fullName>
    </recommendedName>
</protein>
<dbReference type="Proteomes" id="UP001519345">
    <property type="component" value="Unassembled WGS sequence"/>
</dbReference>
<dbReference type="Pfam" id="PF22790">
    <property type="entry name" value="YkoP"/>
    <property type="match status" value="1"/>
</dbReference>
<sequence>MIDPIYYTCSRLHYLPENEVANTLFRIRLTSYQGNEVRLHDGTIIHKNDLLIKIHLHNVRMLSELNRIESDMKKAVFIYHKVKRALPRLANYAIGHQKSSNIKGIIGITSLYKGANRLGFESFPIKNSYYRTYKRFTFFPIHYIANTSQQDPVYLFMSKDALLNRYHSTI</sequence>
<evidence type="ECO:0000313" key="2">
    <source>
        <dbReference type="EMBL" id="MBP1969400.1"/>
    </source>
</evidence>
<feature type="domain" description="YkoP-like" evidence="1">
    <location>
        <begin position="1"/>
        <end position="166"/>
    </location>
</feature>
<reference evidence="2 3" key="1">
    <citation type="submission" date="2021-03" db="EMBL/GenBank/DDBJ databases">
        <title>Genomic Encyclopedia of Type Strains, Phase IV (KMG-IV): sequencing the most valuable type-strain genomes for metagenomic binning, comparative biology and taxonomic classification.</title>
        <authorList>
            <person name="Goeker M."/>
        </authorList>
    </citation>
    <scope>NUCLEOTIDE SEQUENCE [LARGE SCALE GENOMIC DNA]</scope>
    <source>
        <strain evidence="2 3">DSM 25609</strain>
    </source>
</reference>
<accession>A0ABS4IEN1</accession>